<keyword evidence="8" id="KW-1185">Reference proteome</keyword>
<dbReference type="GO" id="GO:0051287">
    <property type="term" value="F:NAD binding"/>
    <property type="evidence" value="ECO:0007669"/>
    <property type="project" value="InterPro"/>
</dbReference>
<accession>A0A1Z5JKR4</accession>
<organism evidence="7 8">
    <name type="scientific">Fistulifera solaris</name>
    <name type="common">Oleaginous diatom</name>
    <dbReference type="NCBI Taxonomy" id="1519565"/>
    <lineage>
        <taxon>Eukaryota</taxon>
        <taxon>Sar</taxon>
        <taxon>Stramenopiles</taxon>
        <taxon>Ochrophyta</taxon>
        <taxon>Bacillariophyta</taxon>
        <taxon>Bacillariophyceae</taxon>
        <taxon>Bacillariophycidae</taxon>
        <taxon>Naviculales</taxon>
        <taxon>Naviculaceae</taxon>
        <taxon>Fistulifera</taxon>
    </lineage>
</organism>
<dbReference type="InParanoid" id="A0A1Z5JKR4"/>
<gene>
    <name evidence="7" type="ORF">FisN_11Hh032</name>
</gene>
<evidence type="ECO:0000259" key="5">
    <source>
        <dbReference type="Pfam" id="PF03446"/>
    </source>
</evidence>
<dbReference type="Pfam" id="PF03446">
    <property type="entry name" value="NAD_binding_2"/>
    <property type="match status" value="1"/>
</dbReference>
<dbReference type="EC" id="1.1.1.31" evidence="7"/>
<dbReference type="Gene3D" id="1.10.1040.10">
    <property type="entry name" value="N-(1-d-carboxylethyl)-l-norvaline Dehydrogenase, domain 2"/>
    <property type="match status" value="1"/>
</dbReference>
<sequence>MSAIGFIGIGIMGEGMAARLITEGIAGSEDKPLVIWNRSAEKCTALAEKFPDKNVVVKGTAREVVEACAVTYSMLSTPEASKAVFEMEGDGVLAGVSEGKSIVDCATLAEVDMKRMNDAVVAKGGRFLEAPVSGSKAPAATGALIFLCAGSEDLFKEIENNGLNAMGKASHYFGSEVGRGTRAKLVVNSLMGTMLAAFGEALALSESVGLDPNKMIEIIGQGAIQSPVYALKGPKMIVKDHAPNFPLKHAHKDMALASEMAARAKVEFSVMDRAEELFRSAREDTELNVGDEDFSAIFEKIHKESDSEFSKQR</sequence>
<dbReference type="SUPFAM" id="SSF51735">
    <property type="entry name" value="NAD(P)-binding Rossmann-fold domains"/>
    <property type="match status" value="1"/>
</dbReference>
<dbReference type="OrthoDB" id="435038at2759"/>
<dbReference type="InterPro" id="IPR013328">
    <property type="entry name" value="6PGD_dom2"/>
</dbReference>
<dbReference type="InterPro" id="IPR015815">
    <property type="entry name" value="HIBADH-related"/>
</dbReference>
<dbReference type="InterPro" id="IPR036291">
    <property type="entry name" value="NAD(P)-bd_dom_sf"/>
</dbReference>
<dbReference type="InterPro" id="IPR006115">
    <property type="entry name" value="6PGDH_NADP-bd"/>
</dbReference>
<feature type="active site" evidence="4">
    <location>
        <position position="184"/>
    </location>
</feature>
<dbReference type="PIRSF" id="PIRSF000103">
    <property type="entry name" value="HIBADH"/>
    <property type="match status" value="1"/>
</dbReference>
<proteinExistence type="inferred from homology"/>
<dbReference type="AlphaFoldDB" id="A0A1Z5JKR4"/>
<dbReference type="Gene3D" id="3.40.50.720">
    <property type="entry name" value="NAD(P)-binding Rossmann-like Domain"/>
    <property type="match status" value="1"/>
</dbReference>
<dbReference type="InterPro" id="IPR029154">
    <property type="entry name" value="HIBADH-like_NADP-bd"/>
</dbReference>
<name>A0A1Z5JKR4_FISSO</name>
<protein>
    <submittedName>
        <fullName evidence="7">3-hydroxyisobutyrate dehydrogenase</fullName>
        <ecNumber evidence="7">1.1.1.31</ecNumber>
    </submittedName>
</protein>
<evidence type="ECO:0000256" key="2">
    <source>
        <dbReference type="ARBA" id="ARBA00023002"/>
    </source>
</evidence>
<reference evidence="7 8" key="1">
    <citation type="journal article" date="2015" name="Plant Cell">
        <title>Oil accumulation by the oleaginous diatom Fistulifera solaris as revealed by the genome and transcriptome.</title>
        <authorList>
            <person name="Tanaka T."/>
            <person name="Maeda Y."/>
            <person name="Veluchamy A."/>
            <person name="Tanaka M."/>
            <person name="Abida H."/>
            <person name="Marechal E."/>
            <person name="Bowler C."/>
            <person name="Muto M."/>
            <person name="Sunaga Y."/>
            <person name="Tanaka M."/>
            <person name="Yoshino T."/>
            <person name="Taniguchi T."/>
            <person name="Fukuda Y."/>
            <person name="Nemoto M."/>
            <person name="Matsumoto M."/>
            <person name="Wong P.S."/>
            <person name="Aburatani S."/>
            <person name="Fujibuchi W."/>
        </authorList>
    </citation>
    <scope>NUCLEOTIDE SEQUENCE [LARGE SCALE GENOMIC DNA]</scope>
    <source>
        <strain evidence="7 8">JPCC DA0580</strain>
    </source>
</reference>
<dbReference type="PANTHER" id="PTHR43580">
    <property type="entry name" value="OXIDOREDUCTASE GLYR1-RELATED"/>
    <property type="match status" value="1"/>
</dbReference>
<dbReference type="InterPro" id="IPR008927">
    <property type="entry name" value="6-PGluconate_DH-like_C_sf"/>
</dbReference>
<dbReference type="GO" id="GO:0050661">
    <property type="term" value="F:NADP binding"/>
    <property type="evidence" value="ECO:0007669"/>
    <property type="project" value="InterPro"/>
</dbReference>
<evidence type="ECO:0000313" key="7">
    <source>
        <dbReference type="EMBL" id="GAX14506.1"/>
    </source>
</evidence>
<evidence type="ECO:0000259" key="6">
    <source>
        <dbReference type="Pfam" id="PF14833"/>
    </source>
</evidence>
<comment type="caution">
    <text evidence="7">The sequence shown here is derived from an EMBL/GenBank/DDBJ whole genome shotgun (WGS) entry which is preliminary data.</text>
</comment>
<dbReference type="PANTHER" id="PTHR43580:SF2">
    <property type="entry name" value="CYTOKINE-LIKE NUCLEAR FACTOR N-PAC"/>
    <property type="match status" value="1"/>
</dbReference>
<evidence type="ECO:0000256" key="4">
    <source>
        <dbReference type="PIRSR" id="PIRSR000103-1"/>
    </source>
</evidence>
<dbReference type="Pfam" id="PF14833">
    <property type="entry name" value="NAD_binding_11"/>
    <property type="match status" value="1"/>
</dbReference>
<keyword evidence="3" id="KW-0520">NAD</keyword>
<dbReference type="EMBL" id="BDSP01000080">
    <property type="protein sequence ID" value="GAX14506.1"/>
    <property type="molecule type" value="Genomic_DNA"/>
</dbReference>
<dbReference type="Proteomes" id="UP000198406">
    <property type="component" value="Unassembled WGS sequence"/>
</dbReference>
<evidence type="ECO:0000256" key="3">
    <source>
        <dbReference type="ARBA" id="ARBA00023027"/>
    </source>
</evidence>
<dbReference type="SUPFAM" id="SSF48179">
    <property type="entry name" value="6-phosphogluconate dehydrogenase C-terminal domain-like"/>
    <property type="match status" value="1"/>
</dbReference>
<dbReference type="InterPro" id="IPR051265">
    <property type="entry name" value="HIBADH-related_NP60_sf"/>
</dbReference>
<keyword evidence="2 7" id="KW-0560">Oxidoreductase</keyword>
<comment type="similarity">
    <text evidence="1">Belongs to the HIBADH-related family. NP60 subfamily.</text>
</comment>
<feature type="domain" description="3-hydroxyisobutyrate dehydrogenase-like NAD-binding" evidence="6">
    <location>
        <begin position="178"/>
        <end position="298"/>
    </location>
</feature>
<feature type="domain" description="6-phosphogluconate dehydrogenase NADP-binding" evidence="5">
    <location>
        <begin position="4"/>
        <end position="172"/>
    </location>
</feature>
<evidence type="ECO:0000313" key="8">
    <source>
        <dbReference type="Proteomes" id="UP000198406"/>
    </source>
</evidence>
<dbReference type="GO" id="GO:0008442">
    <property type="term" value="F:3-hydroxyisobutyrate dehydrogenase activity"/>
    <property type="evidence" value="ECO:0007669"/>
    <property type="project" value="UniProtKB-EC"/>
</dbReference>
<evidence type="ECO:0000256" key="1">
    <source>
        <dbReference type="ARBA" id="ARBA00007598"/>
    </source>
</evidence>